<name>A0A1B2ADI0_9SPHN</name>
<sequence>MAQTTPLPTGIRLTSLDAEYRENPAGIYDRLRSEDPVHFDEQFQRYFVTRAADIQEVLKDRSMGRDPDKARPDSYVKFFIDEASFEKSMLFLDDPDHARLRSLVTQAFGFRAISELRPHIAEVANRLLDQLEGQDEFDVISEFSSPLPIIIIAEMLGVDPADKDDFIRWSQATDVAFSPMRTEDQNRQLITARDSMSEYFYAAIAERRREPRDDLLSALIEAADGQHRLSDQEIVVSARLLLVAGNVTTTDLIGNAVRLLLEDDEQRRRLEAEPELIDNAVEEVLRLDPPVTAVARITSQPVTVADTAVPAGENLFLATHSAALDPDLNPNPGRFDIARDKPKHIAFGGGAHFCLGAQLARAEAQIAIPLLLARFPGLRLVEAPERKIAPGFNGYKSLKVAVR</sequence>
<evidence type="ECO:0000256" key="3">
    <source>
        <dbReference type="ARBA" id="ARBA00022723"/>
    </source>
</evidence>
<evidence type="ECO:0000256" key="5">
    <source>
        <dbReference type="ARBA" id="ARBA00023004"/>
    </source>
</evidence>
<comment type="similarity">
    <text evidence="1 8">Belongs to the cytochrome P450 family.</text>
</comment>
<dbReference type="RefSeq" id="WP_067678535.1">
    <property type="nucleotide sequence ID" value="NZ_CP016591.1"/>
</dbReference>
<dbReference type="GO" id="GO:0016705">
    <property type="term" value="F:oxidoreductase activity, acting on paired donors, with incorporation or reduction of molecular oxygen"/>
    <property type="evidence" value="ECO:0007669"/>
    <property type="project" value="InterPro"/>
</dbReference>
<evidence type="ECO:0000256" key="7">
    <source>
        <dbReference type="ARBA" id="ARBA00043906"/>
    </source>
</evidence>
<dbReference type="GO" id="GO:0020037">
    <property type="term" value="F:heme binding"/>
    <property type="evidence" value="ECO:0007669"/>
    <property type="project" value="InterPro"/>
</dbReference>
<comment type="function">
    <text evidence="7">Cytochromes P450 are a group of heme-thiolate monooxygenases. They oxidize a variety of structurally unrelated compounds, including steroids, fatty acids, and xenobiotics.</text>
</comment>
<evidence type="ECO:0000256" key="1">
    <source>
        <dbReference type="ARBA" id="ARBA00010617"/>
    </source>
</evidence>
<proteinExistence type="inferred from homology"/>
<evidence type="ECO:0000256" key="4">
    <source>
        <dbReference type="ARBA" id="ARBA00023002"/>
    </source>
</evidence>
<dbReference type="InterPro" id="IPR002397">
    <property type="entry name" value="Cyt_P450_B"/>
</dbReference>
<dbReference type="SUPFAM" id="SSF48264">
    <property type="entry name" value="Cytochrome P450"/>
    <property type="match status" value="1"/>
</dbReference>
<dbReference type="InterPro" id="IPR036396">
    <property type="entry name" value="Cyt_P450_sf"/>
</dbReference>
<dbReference type="EC" id="1.14.-.-" evidence="9"/>
<dbReference type="PRINTS" id="PR00359">
    <property type="entry name" value="BP450"/>
</dbReference>
<dbReference type="Proteomes" id="UP000092932">
    <property type="component" value="Chromosome"/>
</dbReference>
<dbReference type="InterPro" id="IPR017972">
    <property type="entry name" value="Cyt_P450_CS"/>
</dbReference>
<dbReference type="Gene3D" id="1.10.630.10">
    <property type="entry name" value="Cytochrome P450"/>
    <property type="match status" value="1"/>
</dbReference>
<organism evidence="9 10">
    <name type="scientific">Tsuneonella dongtanensis</name>
    <dbReference type="NCBI Taxonomy" id="692370"/>
    <lineage>
        <taxon>Bacteria</taxon>
        <taxon>Pseudomonadati</taxon>
        <taxon>Pseudomonadota</taxon>
        <taxon>Alphaproteobacteria</taxon>
        <taxon>Sphingomonadales</taxon>
        <taxon>Erythrobacteraceae</taxon>
        <taxon>Tsuneonella</taxon>
    </lineage>
</organism>
<dbReference type="GO" id="GO:0004497">
    <property type="term" value="F:monooxygenase activity"/>
    <property type="evidence" value="ECO:0007669"/>
    <property type="project" value="UniProtKB-KW"/>
</dbReference>
<dbReference type="STRING" id="692370.A6F68_01696"/>
<dbReference type="InterPro" id="IPR001128">
    <property type="entry name" value="Cyt_P450"/>
</dbReference>
<evidence type="ECO:0000256" key="2">
    <source>
        <dbReference type="ARBA" id="ARBA00022617"/>
    </source>
</evidence>
<keyword evidence="4 8" id="KW-0560">Oxidoreductase</keyword>
<dbReference type="KEGG" id="ado:A6F68_01696"/>
<dbReference type="Pfam" id="PF00067">
    <property type="entry name" value="p450"/>
    <property type="match status" value="1"/>
</dbReference>
<evidence type="ECO:0000256" key="6">
    <source>
        <dbReference type="ARBA" id="ARBA00023033"/>
    </source>
</evidence>
<dbReference type="FunFam" id="1.10.630.10:FF:000018">
    <property type="entry name" value="Cytochrome P450 monooxygenase"/>
    <property type="match status" value="1"/>
</dbReference>
<dbReference type="EMBL" id="CP016591">
    <property type="protein sequence ID" value="ANY20209.1"/>
    <property type="molecule type" value="Genomic_DNA"/>
</dbReference>
<keyword evidence="5 8" id="KW-0408">Iron</keyword>
<dbReference type="OrthoDB" id="5522954at2"/>
<protein>
    <submittedName>
        <fullName evidence="9">Cytochrome P450 107B1</fullName>
        <ecNumber evidence="9">1.14.-.-</ecNumber>
    </submittedName>
</protein>
<dbReference type="CDD" id="cd20625">
    <property type="entry name" value="CYP164-like"/>
    <property type="match status" value="1"/>
</dbReference>
<accession>A0A1B2ADI0</accession>
<dbReference type="GO" id="GO:0005506">
    <property type="term" value="F:iron ion binding"/>
    <property type="evidence" value="ECO:0007669"/>
    <property type="project" value="InterPro"/>
</dbReference>
<dbReference type="PANTHER" id="PTHR46696:SF1">
    <property type="entry name" value="CYTOCHROME P450 YJIB-RELATED"/>
    <property type="match status" value="1"/>
</dbReference>
<evidence type="ECO:0000313" key="10">
    <source>
        <dbReference type="Proteomes" id="UP000092932"/>
    </source>
</evidence>
<keyword evidence="2 8" id="KW-0349">Heme</keyword>
<dbReference type="PRINTS" id="PR00385">
    <property type="entry name" value="P450"/>
</dbReference>
<dbReference type="PROSITE" id="PS00086">
    <property type="entry name" value="CYTOCHROME_P450"/>
    <property type="match status" value="1"/>
</dbReference>
<keyword evidence="6 8" id="KW-0503">Monooxygenase</keyword>
<dbReference type="PANTHER" id="PTHR46696">
    <property type="entry name" value="P450, PUTATIVE (EUROFUNG)-RELATED"/>
    <property type="match status" value="1"/>
</dbReference>
<evidence type="ECO:0000313" key="9">
    <source>
        <dbReference type="EMBL" id="ANY20209.1"/>
    </source>
</evidence>
<evidence type="ECO:0000256" key="8">
    <source>
        <dbReference type="RuleBase" id="RU000461"/>
    </source>
</evidence>
<gene>
    <name evidence="9" type="ORF">A6F68_01696</name>
</gene>
<dbReference type="AlphaFoldDB" id="A0A1B2ADI0"/>
<dbReference type="PATRIC" id="fig|692370.5.peg.1711"/>
<keyword evidence="10" id="KW-1185">Reference proteome</keyword>
<keyword evidence="3 8" id="KW-0479">Metal-binding</keyword>
<reference evidence="9 10" key="1">
    <citation type="submission" date="2016-07" db="EMBL/GenBank/DDBJ databases">
        <title>Complete genome sequence of Altererythrobacter dongtanensis KCTC 22672, a type strain with esterase isolated from tidal flat.</title>
        <authorList>
            <person name="Cheng H."/>
            <person name="Wu Y.-H."/>
            <person name="Zhou P."/>
            <person name="Huo Y.-Y."/>
            <person name="Wang C.-S."/>
            <person name="Xu X.-W."/>
        </authorList>
    </citation>
    <scope>NUCLEOTIDE SEQUENCE [LARGE SCALE GENOMIC DNA]</scope>
    <source>
        <strain evidence="9 10">KCTC 22672</strain>
    </source>
</reference>